<evidence type="ECO:0000256" key="8">
    <source>
        <dbReference type="ARBA" id="ARBA00022848"/>
    </source>
</evidence>
<comment type="cofactor">
    <cofactor evidence="1">
        <name>heme</name>
        <dbReference type="ChEBI" id="CHEBI:30413"/>
    </cofactor>
</comment>
<comment type="subcellular location">
    <subcellularLocation>
        <location evidence="3">Endoplasmic reticulum membrane</location>
    </subcellularLocation>
    <subcellularLocation>
        <location evidence="2">Microsome membrane</location>
    </subcellularLocation>
</comment>
<evidence type="ECO:0000256" key="3">
    <source>
        <dbReference type="ARBA" id="ARBA00004586"/>
    </source>
</evidence>
<evidence type="ECO:0000256" key="11">
    <source>
        <dbReference type="ARBA" id="ARBA00023136"/>
    </source>
</evidence>
<evidence type="ECO:0000256" key="2">
    <source>
        <dbReference type="ARBA" id="ARBA00004524"/>
    </source>
</evidence>
<sequence length="104" mass="11879">NVIKERKGEILVSKKGTHQRKRSEEGENDIFMSKKKRAVAFMDLLLEIQAENPTAMTDKEVREETDTFMFEGHDTTAASLSFTIFLLGCYPDVQVRSSLSNQHQ</sequence>
<keyword evidence="5" id="KW-0349">Heme</keyword>
<feature type="non-terminal residue" evidence="12">
    <location>
        <position position="1"/>
    </location>
</feature>
<keyword evidence="11" id="KW-0472">Membrane</keyword>
<comment type="caution">
    <text evidence="12">The sequence shown here is derived from an EMBL/GenBank/DDBJ whole genome shotgun (WGS) entry which is preliminary data.</text>
</comment>
<gene>
    <name evidence="12" type="ORF">AFUS01_LOCUS26877</name>
</gene>
<dbReference type="PANTHER" id="PTHR24291:SF189">
    <property type="entry name" value="CYTOCHROME P450 4C3-RELATED"/>
    <property type="match status" value="1"/>
</dbReference>
<evidence type="ECO:0000313" key="13">
    <source>
        <dbReference type="Proteomes" id="UP000708208"/>
    </source>
</evidence>
<organism evidence="12 13">
    <name type="scientific">Allacma fusca</name>
    <dbReference type="NCBI Taxonomy" id="39272"/>
    <lineage>
        <taxon>Eukaryota</taxon>
        <taxon>Metazoa</taxon>
        <taxon>Ecdysozoa</taxon>
        <taxon>Arthropoda</taxon>
        <taxon>Hexapoda</taxon>
        <taxon>Collembola</taxon>
        <taxon>Symphypleona</taxon>
        <taxon>Sminthuridae</taxon>
        <taxon>Allacma</taxon>
    </lineage>
</organism>
<evidence type="ECO:0008006" key="14">
    <source>
        <dbReference type="Google" id="ProtNLM"/>
    </source>
</evidence>
<evidence type="ECO:0000256" key="6">
    <source>
        <dbReference type="ARBA" id="ARBA00022723"/>
    </source>
</evidence>
<accession>A0A8J2KND3</accession>
<protein>
    <recommendedName>
        <fullName evidence="14">Cytochrome P450 family 4</fullName>
    </recommendedName>
</protein>
<evidence type="ECO:0000256" key="4">
    <source>
        <dbReference type="ARBA" id="ARBA00010617"/>
    </source>
</evidence>
<keyword evidence="9" id="KW-0560">Oxidoreductase</keyword>
<evidence type="ECO:0000256" key="5">
    <source>
        <dbReference type="ARBA" id="ARBA00022617"/>
    </source>
</evidence>
<dbReference type="OrthoDB" id="1470350at2759"/>
<dbReference type="GO" id="GO:0016705">
    <property type="term" value="F:oxidoreductase activity, acting on paired donors, with incorporation or reduction of molecular oxygen"/>
    <property type="evidence" value="ECO:0007669"/>
    <property type="project" value="InterPro"/>
</dbReference>
<dbReference type="Pfam" id="PF00067">
    <property type="entry name" value="p450"/>
    <property type="match status" value="1"/>
</dbReference>
<evidence type="ECO:0000256" key="9">
    <source>
        <dbReference type="ARBA" id="ARBA00023002"/>
    </source>
</evidence>
<keyword evidence="6" id="KW-0479">Metal-binding</keyword>
<dbReference type="PANTHER" id="PTHR24291">
    <property type="entry name" value="CYTOCHROME P450 FAMILY 4"/>
    <property type="match status" value="1"/>
</dbReference>
<evidence type="ECO:0000256" key="1">
    <source>
        <dbReference type="ARBA" id="ARBA00001971"/>
    </source>
</evidence>
<dbReference type="EMBL" id="CAJVCH010364647">
    <property type="protein sequence ID" value="CAG7816249.1"/>
    <property type="molecule type" value="Genomic_DNA"/>
</dbReference>
<dbReference type="InterPro" id="IPR050196">
    <property type="entry name" value="Cytochrome_P450_Monoox"/>
</dbReference>
<keyword evidence="7" id="KW-0256">Endoplasmic reticulum</keyword>
<keyword evidence="8" id="KW-0492">Microsome</keyword>
<dbReference type="GO" id="GO:0004497">
    <property type="term" value="F:monooxygenase activity"/>
    <property type="evidence" value="ECO:0007669"/>
    <property type="project" value="InterPro"/>
</dbReference>
<evidence type="ECO:0000313" key="12">
    <source>
        <dbReference type="EMBL" id="CAG7816249.1"/>
    </source>
</evidence>
<comment type="similarity">
    <text evidence="4">Belongs to the cytochrome P450 family.</text>
</comment>
<dbReference type="AlphaFoldDB" id="A0A8J2KND3"/>
<name>A0A8J2KND3_9HEXA</name>
<dbReference type="InterPro" id="IPR001128">
    <property type="entry name" value="Cyt_P450"/>
</dbReference>
<proteinExistence type="inferred from homology"/>
<evidence type="ECO:0000256" key="10">
    <source>
        <dbReference type="ARBA" id="ARBA00023004"/>
    </source>
</evidence>
<reference evidence="12" key="1">
    <citation type="submission" date="2021-06" db="EMBL/GenBank/DDBJ databases">
        <authorList>
            <person name="Hodson N. C."/>
            <person name="Mongue J. A."/>
            <person name="Jaron S. K."/>
        </authorList>
    </citation>
    <scope>NUCLEOTIDE SEQUENCE</scope>
</reference>
<dbReference type="Proteomes" id="UP000708208">
    <property type="component" value="Unassembled WGS sequence"/>
</dbReference>
<keyword evidence="10" id="KW-0408">Iron</keyword>
<keyword evidence="13" id="KW-1185">Reference proteome</keyword>
<dbReference type="GO" id="GO:0005789">
    <property type="term" value="C:endoplasmic reticulum membrane"/>
    <property type="evidence" value="ECO:0007669"/>
    <property type="project" value="UniProtKB-SubCell"/>
</dbReference>
<dbReference type="GO" id="GO:0020037">
    <property type="term" value="F:heme binding"/>
    <property type="evidence" value="ECO:0007669"/>
    <property type="project" value="InterPro"/>
</dbReference>
<evidence type="ECO:0000256" key="7">
    <source>
        <dbReference type="ARBA" id="ARBA00022824"/>
    </source>
</evidence>
<dbReference type="GO" id="GO:0005506">
    <property type="term" value="F:iron ion binding"/>
    <property type="evidence" value="ECO:0007669"/>
    <property type="project" value="InterPro"/>
</dbReference>